<accession>A0ABS4GMA0</accession>
<keyword evidence="2" id="KW-0645">Protease</keyword>
<dbReference type="PANTHER" id="PTHR34448">
    <property type="entry name" value="AMINOPEPTIDASE"/>
    <property type="match status" value="1"/>
</dbReference>
<dbReference type="Proteomes" id="UP001519343">
    <property type="component" value="Unassembled WGS sequence"/>
</dbReference>
<dbReference type="Pfam" id="PF26233">
    <property type="entry name" value="NicX"/>
    <property type="match status" value="1"/>
</dbReference>
<gene>
    <name evidence="2" type="ORF">J2Z37_001390</name>
</gene>
<evidence type="ECO:0000313" key="2">
    <source>
        <dbReference type="EMBL" id="MBP1931393.1"/>
    </source>
</evidence>
<evidence type="ECO:0000313" key="3">
    <source>
        <dbReference type="Proteomes" id="UP001519343"/>
    </source>
</evidence>
<dbReference type="EMBL" id="JAGGKT010000002">
    <property type="protein sequence ID" value="MBP1931393.1"/>
    <property type="molecule type" value="Genomic_DNA"/>
</dbReference>
<dbReference type="InterPro" id="IPR052170">
    <property type="entry name" value="M29_Exopeptidase"/>
</dbReference>
<name>A0ABS4GMA0_9BACL</name>
<dbReference type="InterPro" id="IPR058739">
    <property type="entry name" value="NicX"/>
</dbReference>
<dbReference type="PANTHER" id="PTHR34448:SF1">
    <property type="entry name" value="BLL6088 PROTEIN"/>
    <property type="match status" value="1"/>
</dbReference>
<comment type="caution">
    <text evidence="2">The sequence shown here is derived from an EMBL/GenBank/DDBJ whole genome shotgun (WGS) entry which is preliminary data.</text>
</comment>
<dbReference type="SUPFAM" id="SSF144052">
    <property type="entry name" value="Thermophilic metalloprotease-like"/>
    <property type="match status" value="1"/>
</dbReference>
<sequence>MKQVLMSQTATALVKVLAGVKEGEKVLILTDFSTQEDIAPALASVAYSLKAEPIIMSMVTRDTHGAALPEAVAAAMKNVNVVIAPTRYNIAHTRARFEAQEAGARVLILPEAHENILLSKGLTADFVGLRPKAERLQELLTNGKLVRVTTEKGTDFTVSIEGRNGRALTGFANTKDISAAHCIESSIAPLEGTGRGTLIIDGSIPGVGLIETTPVIVTIEEGRAVSIEGGKEAEKFKGILQKRDDELGNIYKVGEFGIGLNPECELENSMLSDEGVFGTVHIALGTNAYIGGVVEAKGHYDMVMKNATVEIDGKIVLKNKELFI</sequence>
<protein>
    <submittedName>
        <fullName evidence="2">Leucyl aminopeptidase (Aminopeptidase T)</fullName>
    </submittedName>
</protein>
<organism evidence="2 3">
    <name type="scientific">Ammoniphilus resinae</name>
    <dbReference type="NCBI Taxonomy" id="861532"/>
    <lineage>
        <taxon>Bacteria</taxon>
        <taxon>Bacillati</taxon>
        <taxon>Bacillota</taxon>
        <taxon>Bacilli</taxon>
        <taxon>Bacillales</taxon>
        <taxon>Paenibacillaceae</taxon>
        <taxon>Aneurinibacillus group</taxon>
        <taxon>Ammoniphilus</taxon>
    </lineage>
</organism>
<reference evidence="2 3" key="1">
    <citation type="submission" date="2021-03" db="EMBL/GenBank/DDBJ databases">
        <title>Genomic Encyclopedia of Type Strains, Phase IV (KMG-IV): sequencing the most valuable type-strain genomes for metagenomic binning, comparative biology and taxonomic classification.</title>
        <authorList>
            <person name="Goeker M."/>
        </authorList>
    </citation>
    <scope>NUCLEOTIDE SEQUENCE [LARGE SCALE GENOMIC DNA]</scope>
    <source>
        <strain evidence="2 3">DSM 24738</strain>
    </source>
</reference>
<dbReference type="GO" id="GO:0004177">
    <property type="term" value="F:aminopeptidase activity"/>
    <property type="evidence" value="ECO:0007669"/>
    <property type="project" value="UniProtKB-KW"/>
</dbReference>
<keyword evidence="1" id="KW-0479">Metal-binding</keyword>
<keyword evidence="3" id="KW-1185">Reference proteome</keyword>
<dbReference type="RefSeq" id="WP_209809458.1">
    <property type="nucleotide sequence ID" value="NZ_JAGGKT010000002.1"/>
</dbReference>
<proteinExistence type="predicted"/>
<evidence type="ECO:0000256" key="1">
    <source>
        <dbReference type="ARBA" id="ARBA00022723"/>
    </source>
</evidence>
<keyword evidence="2" id="KW-0378">Hydrolase</keyword>
<keyword evidence="2" id="KW-0031">Aminopeptidase</keyword>